<accession>A0A8R1EHH7</accession>
<dbReference type="EnsemblMetazoa" id="CJA35017.1">
    <property type="protein sequence ID" value="CJA35017.1"/>
    <property type="gene ID" value="WBGene00210864"/>
</dbReference>
<evidence type="ECO:0000313" key="2">
    <source>
        <dbReference type="EnsemblMetazoa" id="CJA35017.1"/>
    </source>
</evidence>
<feature type="region of interest" description="Disordered" evidence="1">
    <location>
        <begin position="1"/>
        <end position="61"/>
    </location>
</feature>
<reference evidence="2" key="2">
    <citation type="submission" date="2022-06" db="UniProtKB">
        <authorList>
            <consortium name="EnsemblMetazoa"/>
        </authorList>
    </citation>
    <scope>IDENTIFICATION</scope>
    <source>
        <strain evidence="2">DF5081</strain>
    </source>
</reference>
<dbReference type="AlphaFoldDB" id="A0A8R1EHH7"/>
<protein>
    <submittedName>
        <fullName evidence="2">Uncharacterized protein</fullName>
    </submittedName>
</protein>
<organism evidence="2 3">
    <name type="scientific">Caenorhabditis japonica</name>
    <dbReference type="NCBI Taxonomy" id="281687"/>
    <lineage>
        <taxon>Eukaryota</taxon>
        <taxon>Metazoa</taxon>
        <taxon>Ecdysozoa</taxon>
        <taxon>Nematoda</taxon>
        <taxon>Chromadorea</taxon>
        <taxon>Rhabditida</taxon>
        <taxon>Rhabditina</taxon>
        <taxon>Rhabditomorpha</taxon>
        <taxon>Rhabditoidea</taxon>
        <taxon>Rhabditidae</taxon>
        <taxon>Peloderinae</taxon>
        <taxon>Caenorhabditis</taxon>
    </lineage>
</organism>
<evidence type="ECO:0000313" key="3">
    <source>
        <dbReference type="Proteomes" id="UP000005237"/>
    </source>
</evidence>
<dbReference type="Proteomes" id="UP000005237">
    <property type="component" value="Unassembled WGS sequence"/>
</dbReference>
<reference evidence="3" key="1">
    <citation type="submission" date="2010-08" db="EMBL/GenBank/DDBJ databases">
        <authorList>
            <consortium name="Caenorhabditis japonica Sequencing Consortium"/>
            <person name="Wilson R.K."/>
        </authorList>
    </citation>
    <scope>NUCLEOTIDE SEQUENCE [LARGE SCALE GENOMIC DNA]</scope>
    <source>
        <strain evidence="3">DF5081</strain>
    </source>
</reference>
<keyword evidence="3" id="KW-1185">Reference proteome</keyword>
<proteinExistence type="predicted"/>
<evidence type="ECO:0000256" key="1">
    <source>
        <dbReference type="SAM" id="MobiDB-lite"/>
    </source>
</evidence>
<name>A0A8R1EHH7_CAEJA</name>
<sequence length="61" mass="6950">AKSTVEPNKQEDRLVQWPRTPQSPMAKNTAEPTTRVDRKSRKGTLEASGARRFGQQADRKR</sequence>
<feature type="compositionally biased region" description="Polar residues" evidence="1">
    <location>
        <begin position="19"/>
        <end position="32"/>
    </location>
</feature>